<dbReference type="GO" id="GO:0003677">
    <property type="term" value="F:DNA binding"/>
    <property type="evidence" value="ECO:0007669"/>
    <property type="project" value="UniProtKB-KW"/>
</dbReference>
<proteinExistence type="predicted"/>
<dbReference type="InterPro" id="IPR036955">
    <property type="entry name" value="AP2/ERF_dom_sf"/>
</dbReference>
<evidence type="ECO:0000256" key="2">
    <source>
        <dbReference type="ARBA" id="ARBA00023015"/>
    </source>
</evidence>
<evidence type="ECO:0000256" key="3">
    <source>
        <dbReference type="ARBA" id="ARBA00023125"/>
    </source>
</evidence>
<comment type="subcellular location">
    <subcellularLocation>
        <location evidence="1">Nucleus</location>
    </subcellularLocation>
</comment>
<feature type="non-terminal residue" evidence="7">
    <location>
        <position position="60"/>
    </location>
</feature>
<feature type="domain" description="AP2/ERF" evidence="6">
    <location>
        <begin position="4"/>
        <end position="60"/>
    </location>
</feature>
<dbReference type="SUPFAM" id="SSF54171">
    <property type="entry name" value="DNA-binding domain"/>
    <property type="match status" value="1"/>
</dbReference>
<evidence type="ECO:0000256" key="1">
    <source>
        <dbReference type="ARBA" id="ARBA00004123"/>
    </source>
</evidence>
<dbReference type="KEGG" id="smo:SELMODRAFT_73139"/>
<dbReference type="PANTHER" id="PTHR31190:SF142">
    <property type="entry name" value="ETHYLENE-RESPONSIVE TRANSCRIPTION FACTOR RAP2-3"/>
    <property type="match status" value="1"/>
</dbReference>
<dbReference type="Proteomes" id="UP000001514">
    <property type="component" value="Unassembled WGS sequence"/>
</dbReference>
<feature type="non-terminal residue" evidence="7">
    <location>
        <position position="1"/>
    </location>
</feature>
<evidence type="ECO:0000313" key="8">
    <source>
        <dbReference type="Proteomes" id="UP000001514"/>
    </source>
</evidence>
<keyword evidence="8" id="KW-1185">Reference proteome</keyword>
<dbReference type="GO" id="GO:0005634">
    <property type="term" value="C:nucleus"/>
    <property type="evidence" value="ECO:0007669"/>
    <property type="project" value="UniProtKB-SubCell"/>
</dbReference>
<dbReference type="HOGENOM" id="CLU_159623_2_2_1"/>
<dbReference type="InterPro" id="IPR044808">
    <property type="entry name" value="ERF_plant"/>
</dbReference>
<dbReference type="InterPro" id="IPR001471">
    <property type="entry name" value="AP2/ERF_dom"/>
</dbReference>
<keyword evidence="2" id="KW-0805">Transcription regulation</keyword>
<organism evidence="8">
    <name type="scientific">Selaginella moellendorffii</name>
    <name type="common">Spikemoss</name>
    <dbReference type="NCBI Taxonomy" id="88036"/>
    <lineage>
        <taxon>Eukaryota</taxon>
        <taxon>Viridiplantae</taxon>
        <taxon>Streptophyta</taxon>
        <taxon>Embryophyta</taxon>
        <taxon>Tracheophyta</taxon>
        <taxon>Lycopodiopsida</taxon>
        <taxon>Selaginellales</taxon>
        <taxon>Selaginellaceae</taxon>
        <taxon>Selaginella</taxon>
    </lineage>
</organism>
<dbReference type="GO" id="GO:0003700">
    <property type="term" value="F:DNA-binding transcription factor activity"/>
    <property type="evidence" value="ECO:0007669"/>
    <property type="project" value="InterPro"/>
</dbReference>
<keyword evidence="3" id="KW-0238">DNA-binding</keyword>
<dbReference type="InParanoid" id="D8SMX4"/>
<dbReference type="AlphaFoldDB" id="D8SMX4"/>
<dbReference type="Pfam" id="PF00847">
    <property type="entry name" value="AP2"/>
    <property type="match status" value="1"/>
</dbReference>
<gene>
    <name evidence="7" type="ORF">SELMODRAFT_73139</name>
</gene>
<dbReference type="Gramene" id="EFJ14353">
    <property type="protein sequence ID" value="EFJ14353"/>
    <property type="gene ID" value="SELMODRAFT_73139"/>
</dbReference>
<evidence type="ECO:0000256" key="5">
    <source>
        <dbReference type="ARBA" id="ARBA00023242"/>
    </source>
</evidence>
<reference evidence="7 8" key="1">
    <citation type="journal article" date="2011" name="Science">
        <title>The Selaginella genome identifies genetic changes associated with the evolution of vascular plants.</title>
        <authorList>
            <person name="Banks J.A."/>
            <person name="Nishiyama T."/>
            <person name="Hasebe M."/>
            <person name="Bowman J.L."/>
            <person name="Gribskov M."/>
            <person name="dePamphilis C."/>
            <person name="Albert V.A."/>
            <person name="Aono N."/>
            <person name="Aoyama T."/>
            <person name="Ambrose B.A."/>
            <person name="Ashton N.W."/>
            <person name="Axtell M.J."/>
            <person name="Barker E."/>
            <person name="Barker M.S."/>
            <person name="Bennetzen J.L."/>
            <person name="Bonawitz N.D."/>
            <person name="Chapple C."/>
            <person name="Cheng C."/>
            <person name="Correa L.G."/>
            <person name="Dacre M."/>
            <person name="DeBarry J."/>
            <person name="Dreyer I."/>
            <person name="Elias M."/>
            <person name="Engstrom E.M."/>
            <person name="Estelle M."/>
            <person name="Feng L."/>
            <person name="Finet C."/>
            <person name="Floyd S.K."/>
            <person name="Frommer W.B."/>
            <person name="Fujita T."/>
            <person name="Gramzow L."/>
            <person name="Gutensohn M."/>
            <person name="Harholt J."/>
            <person name="Hattori M."/>
            <person name="Heyl A."/>
            <person name="Hirai T."/>
            <person name="Hiwatashi Y."/>
            <person name="Ishikawa M."/>
            <person name="Iwata M."/>
            <person name="Karol K.G."/>
            <person name="Koehler B."/>
            <person name="Kolukisaoglu U."/>
            <person name="Kubo M."/>
            <person name="Kurata T."/>
            <person name="Lalonde S."/>
            <person name="Li K."/>
            <person name="Li Y."/>
            <person name="Litt A."/>
            <person name="Lyons E."/>
            <person name="Manning G."/>
            <person name="Maruyama T."/>
            <person name="Michael T.P."/>
            <person name="Mikami K."/>
            <person name="Miyazaki S."/>
            <person name="Morinaga S."/>
            <person name="Murata T."/>
            <person name="Mueller-Roeber B."/>
            <person name="Nelson D.R."/>
            <person name="Obara M."/>
            <person name="Oguri Y."/>
            <person name="Olmstead R.G."/>
            <person name="Onodera N."/>
            <person name="Petersen B.L."/>
            <person name="Pils B."/>
            <person name="Prigge M."/>
            <person name="Rensing S.A."/>
            <person name="Riano-Pachon D.M."/>
            <person name="Roberts A.W."/>
            <person name="Sato Y."/>
            <person name="Scheller H.V."/>
            <person name="Schulz B."/>
            <person name="Schulz C."/>
            <person name="Shakirov E.V."/>
            <person name="Shibagaki N."/>
            <person name="Shinohara N."/>
            <person name="Shippen D.E."/>
            <person name="Soerensen I."/>
            <person name="Sotooka R."/>
            <person name="Sugimoto N."/>
            <person name="Sugita M."/>
            <person name="Sumikawa N."/>
            <person name="Tanurdzic M."/>
            <person name="Theissen G."/>
            <person name="Ulvskov P."/>
            <person name="Wakazuki S."/>
            <person name="Weng J.K."/>
            <person name="Willats W.W."/>
            <person name="Wipf D."/>
            <person name="Wolf P.G."/>
            <person name="Yang L."/>
            <person name="Zimmer A.D."/>
            <person name="Zhu Q."/>
            <person name="Mitros T."/>
            <person name="Hellsten U."/>
            <person name="Loque D."/>
            <person name="Otillar R."/>
            <person name="Salamov A."/>
            <person name="Schmutz J."/>
            <person name="Shapiro H."/>
            <person name="Lindquist E."/>
            <person name="Lucas S."/>
            <person name="Rokhsar D."/>
            <person name="Grigoriev I.V."/>
        </authorList>
    </citation>
    <scope>NUCLEOTIDE SEQUENCE [LARGE SCALE GENOMIC DNA]</scope>
</reference>
<keyword evidence="5" id="KW-0539">Nucleus</keyword>
<keyword evidence="4" id="KW-0804">Transcription</keyword>
<dbReference type="eggNOG" id="ENOG502QV26">
    <property type="taxonomic scope" value="Eukaryota"/>
</dbReference>
<evidence type="ECO:0000256" key="4">
    <source>
        <dbReference type="ARBA" id="ARBA00023163"/>
    </source>
</evidence>
<dbReference type="InterPro" id="IPR016177">
    <property type="entry name" value="DNA-bd_dom_sf"/>
</dbReference>
<sequence length="60" mass="6805">KKKHYRGVRQRPSGKWAAEIRDPHQGVRLWLGSFATAEKAALAYDAAARRIKGKKAKLNF</sequence>
<dbReference type="Gene3D" id="3.30.730.10">
    <property type="entry name" value="AP2/ERF domain"/>
    <property type="match status" value="1"/>
</dbReference>
<dbReference type="EMBL" id="GL377628">
    <property type="protein sequence ID" value="EFJ14353.1"/>
    <property type="molecule type" value="Genomic_DNA"/>
</dbReference>
<dbReference type="FunFam" id="3.30.730.10:FF:000001">
    <property type="entry name" value="Ethylene-responsive transcription factor 2"/>
    <property type="match status" value="1"/>
</dbReference>
<accession>D8SMX4</accession>
<dbReference type="PRINTS" id="PR00367">
    <property type="entry name" value="ETHRSPELEMNT"/>
</dbReference>
<dbReference type="CDD" id="cd00018">
    <property type="entry name" value="AP2"/>
    <property type="match status" value="1"/>
</dbReference>
<dbReference type="PANTHER" id="PTHR31190">
    <property type="entry name" value="DNA-BINDING DOMAIN"/>
    <property type="match status" value="1"/>
</dbReference>
<dbReference type="GO" id="GO:0009873">
    <property type="term" value="P:ethylene-activated signaling pathway"/>
    <property type="evidence" value="ECO:0007669"/>
    <property type="project" value="InterPro"/>
</dbReference>
<evidence type="ECO:0000313" key="7">
    <source>
        <dbReference type="EMBL" id="EFJ14353.1"/>
    </source>
</evidence>
<dbReference type="SMART" id="SM00380">
    <property type="entry name" value="AP2"/>
    <property type="match status" value="1"/>
</dbReference>
<protein>
    <recommendedName>
        <fullName evidence="6">AP2/ERF domain-containing protein</fullName>
    </recommendedName>
</protein>
<dbReference type="PROSITE" id="PS51032">
    <property type="entry name" value="AP2_ERF"/>
    <property type="match status" value="1"/>
</dbReference>
<name>D8SMX4_SELML</name>
<evidence type="ECO:0000259" key="6">
    <source>
        <dbReference type="PROSITE" id="PS51032"/>
    </source>
</evidence>